<accession>A0AAW2EAR5</accession>
<protein>
    <submittedName>
        <fullName evidence="1">Uncharacterized protein</fullName>
    </submittedName>
</protein>
<sequence length="127" mass="14960">MDSIGATSRLVTITRCQERERERERKKKCKKKIKRKNFRPETHVAIRSRTLVPRDLVSQSDLNHIASRKHLRSGHCRCSGHYHFLSVGVIKQFAPNRTNWYEFVLDSVHIALYIQTKKRVYVTSLNV</sequence>
<gene>
    <name evidence="1" type="ORF">PUN28_019276</name>
</gene>
<dbReference type="Proteomes" id="UP001430953">
    <property type="component" value="Unassembled WGS sequence"/>
</dbReference>
<keyword evidence="2" id="KW-1185">Reference proteome</keyword>
<evidence type="ECO:0000313" key="1">
    <source>
        <dbReference type="EMBL" id="KAL0100783.1"/>
    </source>
</evidence>
<name>A0AAW2EAR5_9HYME</name>
<reference evidence="1 2" key="1">
    <citation type="submission" date="2023-03" db="EMBL/GenBank/DDBJ databases">
        <title>High recombination rates correlate with genetic variation in Cardiocondyla obscurior ants.</title>
        <authorList>
            <person name="Errbii M."/>
        </authorList>
    </citation>
    <scope>NUCLEOTIDE SEQUENCE [LARGE SCALE GENOMIC DNA]</scope>
    <source>
        <strain evidence="1">Alpha-2009</strain>
        <tissue evidence="1">Whole body</tissue>
    </source>
</reference>
<evidence type="ECO:0000313" key="2">
    <source>
        <dbReference type="Proteomes" id="UP001430953"/>
    </source>
</evidence>
<proteinExistence type="predicted"/>
<dbReference type="EMBL" id="JADYXP020000025">
    <property type="protein sequence ID" value="KAL0100783.1"/>
    <property type="molecule type" value="Genomic_DNA"/>
</dbReference>
<organism evidence="1 2">
    <name type="scientific">Cardiocondyla obscurior</name>
    <dbReference type="NCBI Taxonomy" id="286306"/>
    <lineage>
        <taxon>Eukaryota</taxon>
        <taxon>Metazoa</taxon>
        <taxon>Ecdysozoa</taxon>
        <taxon>Arthropoda</taxon>
        <taxon>Hexapoda</taxon>
        <taxon>Insecta</taxon>
        <taxon>Pterygota</taxon>
        <taxon>Neoptera</taxon>
        <taxon>Endopterygota</taxon>
        <taxon>Hymenoptera</taxon>
        <taxon>Apocrita</taxon>
        <taxon>Aculeata</taxon>
        <taxon>Formicoidea</taxon>
        <taxon>Formicidae</taxon>
        <taxon>Myrmicinae</taxon>
        <taxon>Cardiocondyla</taxon>
    </lineage>
</organism>
<dbReference type="AlphaFoldDB" id="A0AAW2EAR5"/>
<comment type="caution">
    <text evidence="1">The sequence shown here is derived from an EMBL/GenBank/DDBJ whole genome shotgun (WGS) entry which is preliminary data.</text>
</comment>